<comment type="caution">
    <text evidence="3">The sequence shown here is derived from an EMBL/GenBank/DDBJ whole genome shotgun (WGS) entry which is preliminary data.</text>
</comment>
<proteinExistence type="predicted"/>
<dbReference type="EMBL" id="JAATJC010000001">
    <property type="protein sequence ID" value="NJC04483.1"/>
    <property type="molecule type" value="Genomic_DNA"/>
</dbReference>
<evidence type="ECO:0000313" key="4">
    <source>
        <dbReference type="Proteomes" id="UP000558192"/>
    </source>
</evidence>
<dbReference type="Pfam" id="PF07589">
    <property type="entry name" value="PEP-CTERM"/>
    <property type="match status" value="1"/>
</dbReference>
<protein>
    <recommendedName>
        <fullName evidence="2">Ice-binding protein C-terminal domain-containing protein</fullName>
    </recommendedName>
</protein>
<dbReference type="InterPro" id="IPR013424">
    <property type="entry name" value="Ice-binding_C"/>
</dbReference>
<dbReference type="NCBIfam" id="NF038126">
    <property type="entry name" value="PEP_CTERM_FxDxF"/>
    <property type="match status" value="1"/>
</dbReference>
<dbReference type="AlphaFoldDB" id="A0A7X5Y3H0"/>
<feature type="domain" description="Ice-binding protein C-terminal" evidence="2">
    <location>
        <begin position="155"/>
        <end position="179"/>
    </location>
</feature>
<name>A0A7X5Y3H0_9SPHN</name>
<evidence type="ECO:0000256" key="1">
    <source>
        <dbReference type="SAM" id="SignalP"/>
    </source>
</evidence>
<evidence type="ECO:0000313" key="3">
    <source>
        <dbReference type="EMBL" id="NJC04483.1"/>
    </source>
</evidence>
<keyword evidence="1" id="KW-0732">Signal</keyword>
<feature type="signal peptide" evidence="1">
    <location>
        <begin position="1"/>
        <end position="21"/>
    </location>
</feature>
<gene>
    <name evidence="3" type="ORF">GGQ97_000276</name>
</gene>
<sequence>MKLLKLGVATAIAATALPATAEAATIVAAQTTVNANLDPAANNGFTIGFSDSNLANPFNEVLTFTTDVAGQLSINLTSVTTSASDDTDFSNVFLSGTGLAGPISIAQILADPNETRALNNFSVGVGTFTLNILGNPGTSSGSFGGSVAFTAAAAAVPEPGTWAMMLVGFGAIGFSMRRRRQTAHLYQAA</sequence>
<dbReference type="Proteomes" id="UP000558192">
    <property type="component" value="Unassembled WGS sequence"/>
</dbReference>
<dbReference type="NCBIfam" id="TIGR02595">
    <property type="entry name" value="PEP_CTERM"/>
    <property type="match status" value="1"/>
</dbReference>
<keyword evidence="4" id="KW-1185">Reference proteome</keyword>
<dbReference type="NCBIfam" id="NF035944">
    <property type="entry name" value="PEPxxWA-CTERM"/>
    <property type="match status" value="1"/>
</dbReference>
<evidence type="ECO:0000259" key="2">
    <source>
        <dbReference type="Pfam" id="PF07589"/>
    </source>
</evidence>
<feature type="chain" id="PRO_5031466619" description="Ice-binding protein C-terminal domain-containing protein" evidence="1">
    <location>
        <begin position="22"/>
        <end position="189"/>
    </location>
</feature>
<dbReference type="RefSeq" id="WP_168067297.1">
    <property type="nucleotide sequence ID" value="NZ_JAATJC010000001.1"/>
</dbReference>
<reference evidence="3 4" key="1">
    <citation type="submission" date="2020-03" db="EMBL/GenBank/DDBJ databases">
        <title>Genomic Encyclopedia of Type Strains, Phase IV (KMG-IV): sequencing the most valuable type-strain genomes for metagenomic binning, comparative biology and taxonomic classification.</title>
        <authorList>
            <person name="Goeker M."/>
        </authorList>
    </citation>
    <scope>NUCLEOTIDE SEQUENCE [LARGE SCALE GENOMIC DNA]</scope>
    <source>
        <strain evidence="3 4">DSM 16846</strain>
    </source>
</reference>
<accession>A0A7X5Y3H0</accession>
<organism evidence="3 4">
    <name type="scientific">Sphingomonas kaistensis</name>
    <dbReference type="NCBI Taxonomy" id="298708"/>
    <lineage>
        <taxon>Bacteria</taxon>
        <taxon>Pseudomonadati</taxon>
        <taxon>Pseudomonadota</taxon>
        <taxon>Alphaproteobacteria</taxon>
        <taxon>Sphingomonadales</taxon>
        <taxon>Sphingomonadaceae</taxon>
        <taxon>Sphingomonas</taxon>
    </lineage>
</organism>